<feature type="transmembrane region" description="Helical" evidence="7">
    <location>
        <begin position="227"/>
        <end position="249"/>
    </location>
</feature>
<dbReference type="PANTHER" id="PTHR30151:SF16">
    <property type="entry name" value="ABC TRANSPORTER PERMEASE PROTEIN"/>
    <property type="match status" value="1"/>
</dbReference>
<feature type="domain" description="ABC transmembrane type-1" evidence="8">
    <location>
        <begin position="66"/>
        <end position="246"/>
    </location>
</feature>
<reference evidence="9" key="1">
    <citation type="journal article" date="2014" name="Int. J. Syst. Evol. Microbiol.">
        <title>Complete genome sequence of Corynebacterium casei LMG S-19264T (=DSM 44701T), isolated from a smear-ripened cheese.</title>
        <authorList>
            <consortium name="US DOE Joint Genome Institute (JGI-PGF)"/>
            <person name="Walter F."/>
            <person name="Albersmeier A."/>
            <person name="Kalinowski J."/>
            <person name="Ruckert C."/>
        </authorList>
    </citation>
    <scope>NUCLEOTIDE SEQUENCE</scope>
    <source>
        <strain evidence="9">CGMCC 4.5737</strain>
    </source>
</reference>
<dbReference type="SUPFAM" id="SSF161098">
    <property type="entry name" value="MetI-like"/>
    <property type="match status" value="1"/>
</dbReference>
<dbReference type="InterPro" id="IPR035906">
    <property type="entry name" value="MetI-like_sf"/>
</dbReference>
<evidence type="ECO:0000259" key="8">
    <source>
        <dbReference type="PROSITE" id="PS50928"/>
    </source>
</evidence>
<keyword evidence="5 7" id="KW-1133">Transmembrane helix</keyword>
<dbReference type="CDD" id="cd06261">
    <property type="entry name" value="TM_PBP2"/>
    <property type="match status" value="1"/>
</dbReference>
<dbReference type="PANTHER" id="PTHR30151">
    <property type="entry name" value="ALKANE SULFONATE ABC TRANSPORTER-RELATED, MEMBRANE SUBUNIT"/>
    <property type="match status" value="1"/>
</dbReference>
<dbReference type="Gene3D" id="1.10.3720.10">
    <property type="entry name" value="MetI-like"/>
    <property type="match status" value="1"/>
</dbReference>
<keyword evidence="4 7" id="KW-0812">Transmembrane</keyword>
<keyword evidence="10" id="KW-1185">Reference proteome</keyword>
<gene>
    <name evidence="9" type="primary">ssuC</name>
    <name evidence="9" type="ORF">GCM10012275_13220</name>
</gene>
<evidence type="ECO:0000313" key="9">
    <source>
        <dbReference type="EMBL" id="GGM43600.1"/>
    </source>
</evidence>
<dbReference type="EMBL" id="BMMK01000004">
    <property type="protein sequence ID" value="GGM43600.1"/>
    <property type="molecule type" value="Genomic_DNA"/>
</dbReference>
<dbReference type="InterPro" id="IPR000515">
    <property type="entry name" value="MetI-like"/>
</dbReference>
<reference evidence="9" key="2">
    <citation type="submission" date="2020-09" db="EMBL/GenBank/DDBJ databases">
        <authorList>
            <person name="Sun Q."/>
            <person name="Zhou Y."/>
        </authorList>
    </citation>
    <scope>NUCLEOTIDE SEQUENCE</scope>
    <source>
        <strain evidence="9">CGMCC 4.5737</strain>
    </source>
</reference>
<evidence type="ECO:0000256" key="3">
    <source>
        <dbReference type="ARBA" id="ARBA00022475"/>
    </source>
</evidence>
<dbReference type="PROSITE" id="PS50928">
    <property type="entry name" value="ABC_TM1"/>
    <property type="match status" value="1"/>
</dbReference>
<evidence type="ECO:0000256" key="5">
    <source>
        <dbReference type="ARBA" id="ARBA00022989"/>
    </source>
</evidence>
<comment type="caution">
    <text evidence="9">The sequence shown here is derived from an EMBL/GenBank/DDBJ whole genome shotgun (WGS) entry which is preliminary data.</text>
</comment>
<proteinExistence type="inferred from homology"/>
<dbReference type="GO" id="GO:0055085">
    <property type="term" value="P:transmembrane transport"/>
    <property type="evidence" value="ECO:0007669"/>
    <property type="project" value="InterPro"/>
</dbReference>
<accession>A0A8J3C6T3</accession>
<sequence>MTARTTRFLQQWLVFAGLVAVWELATRAARAPFFPPPSQIARAMYQQWLSGPASRLFLTDDVFDHVFPSIGRMLGGWAGATVVGVALGVLLGRSAVAMDFVGPLLAFGRAIPPPTLVPVFLVLFSLGTPMQLATIVFGTVWPIVLNTVDGVRAVDKVKVDTARAFRIQGPQWLFGVVLPSALPKIFAGLRVSLSLALILMVISELVGTTNGIGYQMIYAQRQFELPAMWSGIVLLGVLGYVFNTLLLAVERRALAWQPVGNHAQATGG</sequence>
<feature type="transmembrane region" description="Helical" evidence="7">
    <location>
        <begin position="104"/>
        <end position="124"/>
    </location>
</feature>
<protein>
    <submittedName>
        <fullName evidence="9">Nitrate ABC transporter permease</fullName>
    </submittedName>
</protein>
<feature type="transmembrane region" description="Helical" evidence="7">
    <location>
        <begin position="187"/>
        <end position="207"/>
    </location>
</feature>
<keyword evidence="2 7" id="KW-0813">Transport</keyword>
<evidence type="ECO:0000256" key="2">
    <source>
        <dbReference type="ARBA" id="ARBA00022448"/>
    </source>
</evidence>
<evidence type="ECO:0000256" key="1">
    <source>
        <dbReference type="ARBA" id="ARBA00004651"/>
    </source>
</evidence>
<keyword evidence="6 7" id="KW-0472">Membrane</keyword>
<keyword evidence="3" id="KW-1003">Cell membrane</keyword>
<dbReference type="Pfam" id="PF00528">
    <property type="entry name" value="BPD_transp_1"/>
    <property type="match status" value="1"/>
</dbReference>
<dbReference type="GO" id="GO:0005886">
    <property type="term" value="C:plasma membrane"/>
    <property type="evidence" value="ECO:0007669"/>
    <property type="project" value="UniProtKB-SubCell"/>
</dbReference>
<feature type="transmembrane region" description="Helical" evidence="7">
    <location>
        <begin position="74"/>
        <end position="92"/>
    </location>
</feature>
<evidence type="ECO:0000256" key="7">
    <source>
        <dbReference type="RuleBase" id="RU363032"/>
    </source>
</evidence>
<evidence type="ECO:0000313" key="10">
    <source>
        <dbReference type="Proteomes" id="UP000637578"/>
    </source>
</evidence>
<organism evidence="9 10">
    <name type="scientific">Longimycelium tulufanense</name>
    <dbReference type="NCBI Taxonomy" id="907463"/>
    <lineage>
        <taxon>Bacteria</taxon>
        <taxon>Bacillati</taxon>
        <taxon>Actinomycetota</taxon>
        <taxon>Actinomycetes</taxon>
        <taxon>Pseudonocardiales</taxon>
        <taxon>Pseudonocardiaceae</taxon>
        <taxon>Longimycelium</taxon>
    </lineage>
</organism>
<feature type="transmembrane region" description="Helical" evidence="7">
    <location>
        <begin position="130"/>
        <end position="148"/>
    </location>
</feature>
<name>A0A8J3C6T3_9PSEU</name>
<dbReference type="AlphaFoldDB" id="A0A8J3C6T3"/>
<evidence type="ECO:0000256" key="4">
    <source>
        <dbReference type="ARBA" id="ARBA00022692"/>
    </source>
</evidence>
<comment type="subcellular location">
    <subcellularLocation>
        <location evidence="1 7">Cell membrane</location>
        <topology evidence="1 7">Multi-pass membrane protein</topology>
    </subcellularLocation>
</comment>
<evidence type="ECO:0000256" key="6">
    <source>
        <dbReference type="ARBA" id="ARBA00023136"/>
    </source>
</evidence>
<dbReference type="Proteomes" id="UP000637578">
    <property type="component" value="Unassembled WGS sequence"/>
</dbReference>
<comment type="similarity">
    <text evidence="7">Belongs to the binding-protein-dependent transport system permease family.</text>
</comment>
<dbReference type="RefSeq" id="WP_229686119.1">
    <property type="nucleotide sequence ID" value="NZ_BMMK01000004.1"/>
</dbReference>